<keyword evidence="2" id="KW-0328">Glycosyltransferase</keyword>
<evidence type="ECO:0000259" key="8">
    <source>
        <dbReference type="Pfam" id="PF00535"/>
    </source>
</evidence>
<keyword evidence="3" id="KW-0808">Transferase</keyword>
<dbReference type="KEGG" id="lpav:PLANPX_2436"/>
<evidence type="ECO:0000256" key="2">
    <source>
        <dbReference type="ARBA" id="ARBA00022676"/>
    </source>
</evidence>
<organism evidence="9 10">
    <name type="scientific">Lacipirellula parvula</name>
    <dbReference type="NCBI Taxonomy" id="2650471"/>
    <lineage>
        <taxon>Bacteria</taxon>
        <taxon>Pseudomonadati</taxon>
        <taxon>Planctomycetota</taxon>
        <taxon>Planctomycetia</taxon>
        <taxon>Pirellulales</taxon>
        <taxon>Lacipirellulaceae</taxon>
        <taxon>Lacipirellula</taxon>
    </lineage>
</organism>
<dbReference type="Pfam" id="PF00535">
    <property type="entry name" value="Glycos_transf_2"/>
    <property type="match status" value="1"/>
</dbReference>
<sequence length="202" mass="22096">MALNNTNQKSENEPPLVSLSLLIPTWNESATIGRTIIDAKNAIAELADMYEVLVIDDGGRDWTAATIHSISITNPGVRLVPHEPNRGYGLALRSGFMAATCDLVVFTDVARQFDVSQLDRFSIVSRAFEIVRGYRTVHKEPPLSAIYSELFEKLAQTLNQANIRDADGGLRMFHRESLLNLTPLAAKRAQSSGAASLSRVSG</sequence>
<dbReference type="PANTHER" id="PTHR48090:SF3">
    <property type="entry name" value="UNDECAPRENYL-PHOSPHATE 4-DEOXY-4-FORMAMIDO-L-ARABINOSE TRANSFERASE"/>
    <property type="match status" value="1"/>
</dbReference>
<keyword evidence="4" id="KW-0812">Transmembrane</keyword>
<evidence type="ECO:0000313" key="9">
    <source>
        <dbReference type="EMBL" id="BBO32824.1"/>
    </source>
</evidence>
<dbReference type="GO" id="GO:0099621">
    <property type="term" value="F:undecaprenyl-phosphate 4-deoxy-4-formamido-L-arabinose transferase activity"/>
    <property type="evidence" value="ECO:0007669"/>
    <property type="project" value="TreeGrafter"/>
</dbReference>
<evidence type="ECO:0000256" key="5">
    <source>
        <dbReference type="ARBA" id="ARBA00022985"/>
    </source>
</evidence>
<dbReference type="SUPFAM" id="SSF53448">
    <property type="entry name" value="Nucleotide-diphospho-sugar transferases"/>
    <property type="match status" value="1"/>
</dbReference>
<dbReference type="GO" id="GO:0005886">
    <property type="term" value="C:plasma membrane"/>
    <property type="evidence" value="ECO:0007669"/>
    <property type="project" value="TreeGrafter"/>
</dbReference>
<dbReference type="InterPro" id="IPR029044">
    <property type="entry name" value="Nucleotide-diphossugar_trans"/>
</dbReference>
<dbReference type="InterPro" id="IPR001173">
    <property type="entry name" value="Glyco_trans_2-like"/>
</dbReference>
<dbReference type="RefSeq" id="WP_172991976.1">
    <property type="nucleotide sequence ID" value="NZ_AP021861.1"/>
</dbReference>
<name>A0A5K7X7S9_9BACT</name>
<protein>
    <recommendedName>
        <fullName evidence="8">Glycosyltransferase 2-like domain-containing protein</fullName>
    </recommendedName>
</protein>
<keyword evidence="5" id="KW-0448">Lipopolysaccharide biosynthesis</keyword>
<keyword evidence="1" id="KW-1003">Cell membrane</keyword>
<dbReference type="Proteomes" id="UP000326837">
    <property type="component" value="Chromosome"/>
</dbReference>
<accession>A0A5K7X7S9</accession>
<dbReference type="CDD" id="cd04179">
    <property type="entry name" value="DPM_DPG-synthase_like"/>
    <property type="match status" value="1"/>
</dbReference>
<evidence type="ECO:0000256" key="3">
    <source>
        <dbReference type="ARBA" id="ARBA00022679"/>
    </source>
</evidence>
<dbReference type="InterPro" id="IPR050256">
    <property type="entry name" value="Glycosyltransferase_2"/>
</dbReference>
<evidence type="ECO:0000256" key="7">
    <source>
        <dbReference type="ARBA" id="ARBA00023136"/>
    </source>
</evidence>
<dbReference type="AlphaFoldDB" id="A0A5K7X7S9"/>
<feature type="domain" description="Glycosyltransferase 2-like" evidence="8">
    <location>
        <begin position="20"/>
        <end position="113"/>
    </location>
</feature>
<evidence type="ECO:0000313" key="10">
    <source>
        <dbReference type="Proteomes" id="UP000326837"/>
    </source>
</evidence>
<proteinExistence type="predicted"/>
<reference evidence="10" key="1">
    <citation type="submission" date="2019-10" db="EMBL/GenBank/DDBJ databases">
        <title>Lacipirellula parvula gen. nov., sp. nov., representing a lineage of planctomycetes widespread in freshwater anoxic habitats, and description of the family Lacipirellulaceae.</title>
        <authorList>
            <person name="Dedysh S.N."/>
            <person name="Kulichevskaya I.S."/>
            <person name="Beletsky A.V."/>
            <person name="Rakitin A.L."/>
            <person name="Mardanov A.V."/>
            <person name="Ivanova A.A."/>
            <person name="Saltykova V.X."/>
            <person name="Rijpstra W.I.C."/>
            <person name="Sinninghe Damste J.S."/>
            <person name="Ravin N.V."/>
        </authorList>
    </citation>
    <scope>NUCLEOTIDE SEQUENCE [LARGE SCALE GENOMIC DNA]</scope>
    <source>
        <strain evidence="10">PX69</strain>
    </source>
</reference>
<dbReference type="Gene3D" id="3.90.550.10">
    <property type="entry name" value="Spore Coat Polysaccharide Biosynthesis Protein SpsA, Chain A"/>
    <property type="match status" value="1"/>
</dbReference>
<dbReference type="EMBL" id="AP021861">
    <property type="protein sequence ID" value="BBO32824.1"/>
    <property type="molecule type" value="Genomic_DNA"/>
</dbReference>
<dbReference type="GO" id="GO:0009103">
    <property type="term" value="P:lipopolysaccharide biosynthetic process"/>
    <property type="evidence" value="ECO:0007669"/>
    <property type="project" value="UniProtKB-KW"/>
</dbReference>
<evidence type="ECO:0000256" key="6">
    <source>
        <dbReference type="ARBA" id="ARBA00022989"/>
    </source>
</evidence>
<evidence type="ECO:0000256" key="4">
    <source>
        <dbReference type="ARBA" id="ARBA00022692"/>
    </source>
</evidence>
<gene>
    <name evidence="9" type="ORF">PLANPX_2436</name>
</gene>
<keyword evidence="7" id="KW-0472">Membrane</keyword>
<dbReference type="PANTHER" id="PTHR48090">
    <property type="entry name" value="UNDECAPRENYL-PHOSPHATE 4-DEOXY-4-FORMAMIDO-L-ARABINOSE TRANSFERASE-RELATED"/>
    <property type="match status" value="1"/>
</dbReference>
<keyword evidence="6" id="KW-1133">Transmembrane helix</keyword>
<evidence type="ECO:0000256" key="1">
    <source>
        <dbReference type="ARBA" id="ARBA00022475"/>
    </source>
</evidence>
<keyword evidence="10" id="KW-1185">Reference proteome</keyword>